<feature type="compositionally biased region" description="Low complexity" evidence="1">
    <location>
        <begin position="93"/>
        <end position="103"/>
    </location>
</feature>
<evidence type="ECO:0000313" key="3">
    <source>
        <dbReference type="Proteomes" id="UP000282613"/>
    </source>
</evidence>
<reference evidence="4" key="1">
    <citation type="submission" date="2016-04" db="UniProtKB">
        <authorList>
            <consortium name="WormBaseParasite"/>
        </authorList>
    </citation>
    <scope>IDENTIFICATION</scope>
</reference>
<evidence type="ECO:0000313" key="2">
    <source>
        <dbReference type="EMBL" id="VDK33733.1"/>
    </source>
</evidence>
<feature type="compositionally biased region" description="Basic residues" evidence="1">
    <location>
        <begin position="258"/>
        <end position="275"/>
    </location>
</feature>
<feature type="compositionally biased region" description="Low complexity" evidence="1">
    <location>
        <begin position="156"/>
        <end position="179"/>
    </location>
</feature>
<dbReference type="PANTHER" id="PTHR14955">
    <property type="entry name" value="RETINOIC ACID INDUCED 1/TRANSCRIPTION FACTOR 20"/>
    <property type="match status" value="1"/>
</dbReference>
<feature type="region of interest" description="Disordered" evidence="1">
    <location>
        <begin position="258"/>
        <end position="280"/>
    </location>
</feature>
<dbReference type="GO" id="GO:0005634">
    <property type="term" value="C:nucleus"/>
    <property type="evidence" value="ECO:0007669"/>
    <property type="project" value="TreeGrafter"/>
</dbReference>
<dbReference type="InterPro" id="IPR052440">
    <property type="entry name" value="Trans_Reg/Chrom_Remod"/>
</dbReference>
<accession>A0A158R7Z4</accession>
<gene>
    <name evidence="2" type="ORF">TASK_LOCUS4624</name>
</gene>
<sequence>MDRVRTVLQSSLIDSKEIVGCKGKELDIKHQSDGLNQPFVQRSTTAYREIAPSSLAQTPSKFARNNEENRLDSLYISVKQNHGGNSPLPPALSPASISPAHSSVFNTSSRPSPAPPMIMEEDGLSNTSNNPPNIAFSTYQNAPTLAPKPYEQRNCSSSDSSSSSTSSSSSSNAISSDLSPIGKVDPAQLVQRSNGLPVLEKMPVTFLPRVASPTKQPIQPPLKPCEQVDSNEQKQVPSPVAVPNEAVEITSVTIVKKPARKAPARKRRSQKKRWSRIGDSDFEASGKRSLILKRAEESVQKKSAMRKHGVRSSNAGVNKASANVNVAEINMQRRYLKSPYFCLCQSSTTLESSQPTGPNDEHQIHPAHVINPAITIDEKVDCPILRAAAAAANASTSSGGGSNNRPLIDGLSFSSELQSFFTSSHYKPSLRPGASARDARLPDGYSEAACSSWRCVFCAEAPSFLHLGPLYGPYFLAPSTQTRFAPSPSLRLIIKAISPPAGGSISVRSVQQSSPPPQTKKRLGKGRRAAVSTTALEKAAAASGTEVHQEANRIGREGEVWFHLECVLWAPGTYIQGDGKIAGLDEAVTMALETPLKVEREKDVYIGKVSACSLNQRRFAIAVSKETSAGLAAS</sequence>
<evidence type="ECO:0000256" key="1">
    <source>
        <dbReference type="SAM" id="MobiDB-lite"/>
    </source>
</evidence>
<evidence type="ECO:0000313" key="4">
    <source>
        <dbReference type="WBParaSite" id="TASK_0000462301-mRNA-1"/>
    </source>
</evidence>
<dbReference type="OrthoDB" id="6267224at2759"/>
<organism evidence="4">
    <name type="scientific">Taenia asiatica</name>
    <name type="common">Asian tapeworm</name>
    <dbReference type="NCBI Taxonomy" id="60517"/>
    <lineage>
        <taxon>Eukaryota</taxon>
        <taxon>Metazoa</taxon>
        <taxon>Spiralia</taxon>
        <taxon>Lophotrochozoa</taxon>
        <taxon>Platyhelminthes</taxon>
        <taxon>Cestoda</taxon>
        <taxon>Eucestoda</taxon>
        <taxon>Cyclophyllidea</taxon>
        <taxon>Taeniidae</taxon>
        <taxon>Taenia</taxon>
    </lineage>
</organism>
<dbReference type="AlphaFoldDB" id="A0A158R7Z4"/>
<dbReference type="PANTHER" id="PTHR14955:SF4">
    <property type="entry name" value="PHD-TYPE DOMAIN-CONTAINING PROTEIN"/>
    <property type="match status" value="1"/>
</dbReference>
<feature type="compositionally biased region" description="Basic residues" evidence="1">
    <location>
        <begin position="519"/>
        <end position="528"/>
    </location>
</feature>
<name>A0A158R7Z4_TAEAS</name>
<feature type="region of interest" description="Disordered" evidence="1">
    <location>
        <begin position="504"/>
        <end position="528"/>
    </location>
</feature>
<dbReference type="GO" id="GO:0006357">
    <property type="term" value="P:regulation of transcription by RNA polymerase II"/>
    <property type="evidence" value="ECO:0007669"/>
    <property type="project" value="TreeGrafter"/>
</dbReference>
<proteinExistence type="predicted"/>
<reference evidence="2 3" key="2">
    <citation type="submission" date="2018-11" db="EMBL/GenBank/DDBJ databases">
        <authorList>
            <consortium name="Pathogen Informatics"/>
        </authorList>
    </citation>
    <scope>NUCLEOTIDE SEQUENCE [LARGE SCALE GENOMIC DNA]</scope>
</reference>
<feature type="compositionally biased region" description="Polar residues" evidence="1">
    <location>
        <begin position="124"/>
        <end position="143"/>
    </location>
</feature>
<dbReference type="Proteomes" id="UP000282613">
    <property type="component" value="Unassembled WGS sequence"/>
</dbReference>
<feature type="region of interest" description="Disordered" evidence="1">
    <location>
        <begin position="80"/>
        <end position="181"/>
    </location>
</feature>
<dbReference type="EMBL" id="UYRS01018360">
    <property type="protein sequence ID" value="VDK33733.1"/>
    <property type="molecule type" value="Genomic_DNA"/>
</dbReference>
<protein>
    <submittedName>
        <fullName evidence="4">SET domain-containing protein</fullName>
    </submittedName>
</protein>
<dbReference type="STRING" id="60517.A0A158R7Z4"/>
<keyword evidence="3" id="KW-1185">Reference proteome</keyword>
<dbReference type="WBParaSite" id="TASK_0000462301-mRNA-1">
    <property type="protein sequence ID" value="TASK_0000462301-mRNA-1"/>
    <property type="gene ID" value="TASK_0000462301"/>
</dbReference>